<dbReference type="InterPro" id="IPR025322">
    <property type="entry name" value="PADRE_dom"/>
</dbReference>
<reference evidence="1" key="2">
    <citation type="submission" date="2021-03" db="UniProtKB">
        <authorList>
            <consortium name="EnsemblPlants"/>
        </authorList>
    </citation>
    <scope>IDENTIFICATION</scope>
</reference>
<reference evidence="1" key="1">
    <citation type="journal article" date="2017" name="Nature">
        <title>The genome of Chenopodium quinoa.</title>
        <authorList>
            <person name="Jarvis D.E."/>
            <person name="Ho Y.S."/>
            <person name="Lightfoot D.J."/>
            <person name="Schmoeckel S.M."/>
            <person name="Li B."/>
            <person name="Borm T.J.A."/>
            <person name="Ohyanagi H."/>
            <person name="Mineta K."/>
            <person name="Michell C.T."/>
            <person name="Saber N."/>
            <person name="Kharbatia N.M."/>
            <person name="Rupper R.R."/>
            <person name="Sharp A.R."/>
            <person name="Dally N."/>
            <person name="Boughton B.A."/>
            <person name="Woo Y.H."/>
            <person name="Gao G."/>
            <person name="Schijlen E.G.W.M."/>
            <person name="Guo X."/>
            <person name="Momin A.A."/>
            <person name="Negrao S."/>
            <person name="Al-Babili S."/>
            <person name="Gehring C."/>
            <person name="Roessner U."/>
            <person name="Jung C."/>
            <person name="Murphy K."/>
            <person name="Arold S.T."/>
            <person name="Gojobori T."/>
            <person name="van der Linden C.G."/>
            <person name="van Loo E.N."/>
            <person name="Jellen E.N."/>
            <person name="Maughan P.J."/>
            <person name="Tester M."/>
        </authorList>
    </citation>
    <scope>NUCLEOTIDE SEQUENCE [LARGE SCALE GENOMIC DNA]</scope>
    <source>
        <strain evidence="1">cv. PI 614886</strain>
    </source>
</reference>
<evidence type="ECO:0000313" key="2">
    <source>
        <dbReference type="Proteomes" id="UP000596660"/>
    </source>
</evidence>
<dbReference type="Gramene" id="AUR62011823-RA">
    <property type="protein sequence ID" value="AUR62011823-RA:cds"/>
    <property type="gene ID" value="AUR62011823"/>
</dbReference>
<keyword evidence="2" id="KW-1185">Reference proteome</keyword>
<evidence type="ECO:0000313" key="1">
    <source>
        <dbReference type="EnsemblPlants" id="AUR62011823-RA:cds"/>
    </source>
</evidence>
<dbReference type="Pfam" id="PF14009">
    <property type="entry name" value="PADRE"/>
    <property type="match status" value="1"/>
</dbReference>
<sequence>MLKHPGFAVTSIEELRQTRQLRSLRDDDVLLARKVYLLVPVDKVNSILSKAQLNVINEIVIRSYCNDMLGGGRTRGRSKVFPRSGCSGVASQSTVVIEQRRGCNTWKPALEPILEEC</sequence>
<proteinExistence type="predicted"/>
<accession>A0A803LF67</accession>
<dbReference type="Proteomes" id="UP000596660">
    <property type="component" value="Unplaced"/>
</dbReference>
<dbReference type="AlphaFoldDB" id="A0A803LF67"/>
<name>A0A803LF67_CHEQI</name>
<dbReference type="EnsemblPlants" id="AUR62011823-RA">
    <property type="protein sequence ID" value="AUR62011823-RA:cds"/>
    <property type="gene ID" value="AUR62011823"/>
</dbReference>
<organism evidence="1 2">
    <name type="scientific">Chenopodium quinoa</name>
    <name type="common">Quinoa</name>
    <dbReference type="NCBI Taxonomy" id="63459"/>
    <lineage>
        <taxon>Eukaryota</taxon>
        <taxon>Viridiplantae</taxon>
        <taxon>Streptophyta</taxon>
        <taxon>Embryophyta</taxon>
        <taxon>Tracheophyta</taxon>
        <taxon>Spermatophyta</taxon>
        <taxon>Magnoliopsida</taxon>
        <taxon>eudicotyledons</taxon>
        <taxon>Gunneridae</taxon>
        <taxon>Pentapetalae</taxon>
        <taxon>Caryophyllales</taxon>
        <taxon>Chenopodiaceae</taxon>
        <taxon>Chenopodioideae</taxon>
        <taxon>Atripliceae</taxon>
        <taxon>Chenopodium</taxon>
    </lineage>
</organism>
<protein>
    <submittedName>
        <fullName evidence="1">Uncharacterized protein</fullName>
    </submittedName>
</protein>